<name>A0A1A9ZTL3_GLOPL</name>
<keyword evidence="2" id="KW-1185">Reference proteome</keyword>
<protein>
    <submittedName>
        <fullName evidence="1">Uncharacterized protein</fullName>
    </submittedName>
</protein>
<organism evidence="1 2">
    <name type="scientific">Glossina pallidipes</name>
    <name type="common">Tsetse fly</name>
    <dbReference type="NCBI Taxonomy" id="7398"/>
    <lineage>
        <taxon>Eukaryota</taxon>
        <taxon>Metazoa</taxon>
        <taxon>Ecdysozoa</taxon>
        <taxon>Arthropoda</taxon>
        <taxon>Hexapoda</taxon>
        <taxon>Insecta</taxon>
        <taxon>Pterygota</taxon>
        <taxon>Neoptera</taxon>
        <taxon>Endopterygota</taxon>
        <taxon>Diptera</taxon>
        <taxon>Brachycera</taxon>
        <taxon>Muscomorpha</taxon>
        <taxon>Hippoboscoidea</taxon>
        <taxon>Glossinidae</taxon>
        <taxon>Glossina</taxon>
    </lineage>
</organism>
<dbReference type="Proteomes" id="UP000092445">
    <property type="component" value="Unassembled WGS sequence"/>
</dbReference>
<reference evidence="2" key="1">
    <citation type="submission" date="2014-03" db="EMBL/GenBank/DDBJ databases">
        <authorList>
            <person name="Aksoy S."/>
            <person name="Warren W."/>
            <person name="Wilson R.K."/>
        </authorList>
    </citation>
    <scope>NUCLEOTIDE SEQUENCE [LARGE SCALE GENOMIC DNA]</scope>
    <source>
        <strain evidence="2">IAEA</strain>
    </source>
</reference>
<proteinExistence type="predicted"/>
<sequence>MLHRTPSIWIMPGEYFSIKQVRNFREESVTLLTTPTTKYRVGALRPYHSLRLQCIYYIVAVTNSSRSSFYIRRRDVYADAVNDRPTKATPHHTIPPSQYTSSCDFIAFVATWSLSQCVITIMHYQFVIAVPNKVSPGLLHAEG</sequence>
<dbReference type="EnsemblMetazoa" id="GPAI024537-RA">
    <property type="protein sequence ID" value="GPAI024537-PA"/>
    <property type="gene ID" value="GPAI024537"/>
</dbReference>
<evidence type="ECO:0000313" key="1">
    <source>
        <dbReference type="EnsemblMetazoa" id="GPAI024537-PA"/>
    </source>
</evidence>
<accession>A0A1A9ZTL3</accession>
<evidence type="ECO:0000313" key="2">
    <source>
        <dbReference type="Proteomes" id="UP000092445"/>
    </source>
</evidence>
<dbReference type="AlphaFoldDB" id="A0A1A9ZTL3"/>
<dbReference type="VEuPathDB" id="VectorBase:GPAI024537"/>
<reference evidence="1" key="2">
    <citation type="submission" date="2020-05" db="UniProtKB">
        <authorList>
            <consortium name="EnsemblMetazoa"/>
        </authorList>
    </citation>
    <scope>IDENTIFICATION</scope>
    <source>
        <strain evidence="1">IAEA</strain>
    </source>
</reference>